<dbReference type="GO" id="GO:0006508">
    <property type="term" value="P:proteolysis"/>
    <property type="evidence" value="ECO:0007669"/>
    <property type="project" value="UniProtKB-KW"/>
</dbReference>
<dbReference type="GO" id="GO:0008239">
    <property type="term" value="F:dipeptidyl-peptidase activity"/>
    <property type="evidence" value="ECO:0007669"/>
    <property type="project" value="TreeGrafter"/>
</dbReference>
<dbReference type="SUPFAM" id="SSF53474">
    <property type="entry name" value="alpha/beta-Hydrolases"/>
    <property type="match status" value="1"/>
</dbReference>
<dbReference type="PANTHER" id="PTHR11010">
    <property type="entry name" value="PROTEASE S28 PRO-X CARBOXYPEPTIDASE-RELATED"/>
    <property type="match status" value="1"/>
</dbReference>
<dbReference type="PANTHER" id="PTHR11010:SF38">
    <property type="entry name" value="LYSOSOMAL PRO-X CARBOXYPEPTIDASE"/>
    <property type="match status" value="1"/>
</dbReference>
<evidence type="ECO:0000313" key="6">
    <source>
        <dbReference type="Proteomes" id="UP000284614"/>
    </source>
</evidence>
<keyword evidence="5" id="KW-0031">Aminopeptidase</keyword>
<dbReference type="InterPro" id="IPR029058">
    <property type="entry name" value="AB_hydrolase_fold"/>
</dbReference>
<reference evidence="4 7" key="2">
    <citation type="submission" date="2020-05" db="EMBL/GenBank/DDBJ databases">
        <title>FDA dAtabase for Regulatory Grade micrObial Sequences (FDA-ARGOS): Supporting development and validation of Infectious Disease Dx tests.</title>
        <authorList>
            <person name="Bojja K."/>
            <person name="Kessler A."/>
            <person name="Tallon L."/>
            <person name="Sadzewicz L."/>
            <person name="Zhao X."/>
            <person name="Vavikolanu K."/>
            <person name="Mehta A."/>
            <person name="Aluvathingal J."/>
            <person name="Nadendla S."/>
            <person name="Myers T."/>
            <person name="Yan Y."/>
            <person name="Sichtig H."/>
        </authorList>
    </citation>
    <scope>NUCLEOTIDE SEQUENCE [LARGE SCALE GENOMIC DNA]</scope>
    <source>
        <strain evidence="4 7">FDAARGOS_763</strain>
    </source>
</reference>
<sequence length="455" mass="52863">MQYDYLEPLVKDLSLYKIKTEINMKNLRICQTFSLWLVLLATSLSLSAQTTLLDKLGKITEITKTQPLESTEFVEKYVAYFTQPLDHHHPEKGSFSQRVIVSHVGFDRPTVMVTEGYGASYALGINYREELSKLFNTNMIFVEYRYFLESTPTPKDWQYLTAENSAEDLHAVREAFRSIYPGKWIATGISKGGQTAMLYRTFFPEDVDISVPYVAPLCYGVEDGRHEPFLKMVSTPEAREKIENFQLEVLKRKPTLLPRFEKYCAGKKYKFRVPVEEIYDYSVLEYSFSIWQWGTPVDQIPAITASDDELFKHLLAISEPSYFEEEGANTSFFVQAARELGYYGYDIRPFKKYLTIKTSEDYLKRLMLPEELGNMKFDKTLSRKIIHFLKKNDPRMIFIYGQNDPWTAAGVTWLKGKKNIHVFVQPDGSHLARIGTLPQKEKEEAIELIKEWLEE</sequence>
<dbReference type="ESTHER" id="bacfn-q5lhv2">
    <property type="family name" value="Peptidase_S37"/>
</dbReference>
<evidence type="ECO:0000256" key="1">
    <source>
        <dbReference type="ARBA" id="ARBA00022670"/>
    </source>
</evidence>
<protein>
    <submittedName>
        <fullName evidence="5">Aminopeptidase</fullName>
    </submittedName>
</protein>
<keyword evidence="2" id="KW-0732">Signal</keyword>
<evidence type="ECO:0000313" key="7">
    <source>
        <dbReference type="Proteomes" id="UP000501467"/>
    </source>
</evidence>
<dbReference type="GO" id="GO:0004177">
    <property type="term" value="F:aminopeptidase activity"/>
    <property type="evidence" value="ECO:0007669"/>
    <property type="project" value="UniProtKB-KW"/>
</dbReference>
<keyword evidence="1" id="KW-0645">Protease</keyword>
<proteinExistence type="predicted"/>
<organism evidence="5 6">
    <name type="scientific">Bacteroides fragilis</name>
    <dbReference type="NCBI Taxonomy" id="817"/>
    <lineage>
        <taxon>Bacteria</taxon>
        <taxon>Pseudomonadati</taxon>
        <taxon>Bacteroidota</taxon>
        <taxon>Bacteroidia</taxon>
        <taxon>Bacteroidales</taxon>
        <taxon>Bacteroidaceae</taxon>
        <taxon>Bacteroides</taxon>
    </lineage>
</organism>
<accession>A0A2K9H691</accession>
<name>A0A2K9H691_BACFG</name>
<dbReference type="EMBL" id="CP054003">
    <property type="protein sequence ID" value="QKH85313.1"/>
    <property type="molecule type" value="Genomic_DNA"/>
</dbReference>
<keyword evidence="3" id="KW-0378">Hydrolase</keyword>
<evidence type="ECO:0000256" key="2">
    <source>
        <dbReference type="ARBA" id="ARBA00022729"/>
    </source>
</evidence>
<dbReference type="InterPro" id="IPR008761">
    <property type="entry name" value="Peptidase_S37"/>
</dbReference>
<evidence type="ECO:0000313" key="5">
    <source>
        <dbReference type="EMBL" id="RGY69719.1"/>
    </source>
</evidence>
<reference evidence="5 6" key="1">
    <citation type="submission" date="2018-08" db="EMBL/GenBank/DDBJ databases">
        <title>A genome reference for cultivated species of the human gut microbiota.</title>
        <authorList>
            <person name="Zou Y."/>
            <person name="Xue W."/>
            <person name="Luo G."/>
        </authorList>
    </citation>
    <scope>NUCLEOTIDE SEQUENCE [LARGE SCALE GENOMIC DNA]</scope>
    <source>
        <strain evidence="5 6">OF01-1</strain>
    </source>
</reference>
<gene>
    <name evidence="5" type="ORF">DXA27_07385</name>
    <name evidence="4" type="ORF">FOC69_13415</name>
</gene>
<evidence type="ECO:0000256" key="3">
    <source>
        <dbReference type="ARBA" id="ARBA00022801"/>
    </source>
</evidence>
<dbReference type="Pfam" id="PF05576">
    <property type="entry name" value="Peptidase_S37"/>
    <property type="match status" value="1"/>
</dbReference>
<dbReference type="Gene3D" id="3.40.50.1820">
    <property type="entry name" value="alpha/beta hydrolase"/>
    <property type="match status" value="2"/>
</dbReference>
<dbReference type="EMBL" id="QSDG01000005">
    <property type="protein sequence ID" value="RGY69719.1"/>
    <property type="molecule type" value="Genomic_DNA"/>
</dbReference>
<dbReference type="Proteomes" id="UP000284614">
    <property type="component" value="Unassembled WGS sequence"/>
</dbReference>
<dbReference type="AlphaFoldDB" id="A0A2K9H691"/>
<dbReference type="Proteomes" id="UP000501467">
    <property type="component" value="Chromosome"/>
</dbReference>
<evidence type="ECO:0000313" key="4">
    <source>
        <dbReference type="EMBL" id="QKH85313.1"/>
    </source>
</evidence>